<comment type="function">
    <text evidence="12">PPIases accelerate the folding of proteins during protein synthesis.</text>
</comment>
<sequence length="267" mass="29143">MVRSARAPRCAGHVAAASLPRHARILVGSSRLSARVPAGGALLTPRWSLRPPHSITSARRSPPSLPAYNLMMGARHRSSPAAGRGTPVPRWPVLALQAAFLVSFVACNDAPPVPGEQLHIDRTTVPELCPRSVRPGDFVRYHYIGTFPDGTKFDSSYDRGKTYNVFVGKGQIIAGMDKALIGMCVNERRLVKIPPSLAYGSEGVAGVIPPDAVLHFDVLLLDIWNPEDKVEVETYYKPETCARTVQVSDFIRYHYNGTLLDGTLFDS</sequence>
<evidence type="ECO:0000256" key="10">
    <source>
        <dbReference type="ARBA" id="ARBA00023180"/>
    </source>
</evidence>
<comment type="subcellular location">
    <subcellularLocation>
        <location evidence="2">Endoplasmic reticulum</location>
    </subcellularLocation>
</comment>
<evidence type="ECO:0000256" key="8">
    <source>
        <dbReference type="ARBA" id="ARBA00022837"/>
    </source>
</evidence>
<accession>A0A8J6EGD7</accession>
<feature type="non-terminal residue" evidence="15">
    <location>
        <position position="267"/>
    </location>
</feature>
<dbReference type="FunFam" id="3.10.50.40:FF:000002">
    <property type="entry name" value="Peptidylprolyl isomerase"/>
    <property type="match status" value="1"/>
</dbReference>
<gene>
    <name evidence="15" type="ORF">GDO78_022380</name>
</gene>
<keyword evidence="4" id="KW-0479">Metal-binding</keyword>
<evidence type="ECO:0000313" key="15">
    <source>
        <dbReference type="EMBL" id="KAG9468595.1"/>
    </source>
</evidence>
<dbReference type="SUPFAM" id="SSF54534">
    <property type="entry name" value="FKBP-like"/>
    <property type="match status" value="2"/>
</dbReference>
<keyword evidence="9 13" id="KW-0697">Rotamase</keyword>
<evidence type="ECO:0000256" key="3">
    <source>
        <dbReference type="ARBA" id="ARBA00013194"/>
    </source>
</evidence>
<comment type="caution">
    <text evidence="15">The sequence shown here is derived from an EMBL/GenBank/DDBJ whole genome shotgun (WGS) entry which is preliminary data.</text>
</comment>
<dbReference type="PANTHER" id="PTHR46046">
    <property type="entry name" value="PEPTIDYLPROLYL ISOMERASE"/>
    <property type="match status" value="1"/>
</dbReference>
<evidence type="ECO:0000256" key="9">
    <source>
        <dbReference type="ARBA" id="ARBA00023110"/>
    </source>
</evidence>
<keyword evidence="8" id="KW-0106">Calcium</keyword>
<evidence type="ECO:0000256" key="4">
    <source>
        <dbReference type="ARBA" id="ARBA00022723"/>
    </source>
</evidence>
<dbReference type="Gene3D" id="3.10.50.40">
    <property type="match status" value="2"/>
</dbReference>
<evidence type="ECO:0000256" key="6">
    <source>
        <dbReference type="ARBA" id="ARBA00022737"/>
    </source>
</evidence>
<evidence type="ECO:0000313" key="16">
    <source>
        <dbReference type="Proteomes" id="UP000770717"/>
    </source>
</evidence>
<keyword evidence="6" id="KW-0677">Repeat</keyword>
<evidence type="ECO:0000256" key="2">
    <source>
        <dbReference type="ARBA" id="ARBA00004240"/>
    </source>
</evidence>
<evidence type="ECO:0000256" key="12">
    <source>
        <dbReference type="ARBA" id="ARBA00055986"/>
    </source>
</evidence>
<keyword evidence="10" id="KW-0325">Glycoprotein</keyword>
<evidence type="ECO:0000256" key="7">
    <source>
        <dbReference type="ARBA" id="ARBA00022824"/>
    </source>
</evidence>
<dbReference type="GO" id="GO:0046872">
    <property type="term" value="F:metal ion binding"/>
    <property type="evidence" value="ECO:0007669"/>
    <property type="project" value="UniProtKB-KW"/>
</dbReference>
<keyword evidence="16" id="KW-1185">Reference proteome</keyword>
<dbReference type="InterPro" id="IPR051989">
    <property type="entry name" value="FKBP-like_isomerase"/>
</dbReference>
<keyword evidence="5" id="KW-0732">Signal</keyword>
<evidence type="ECO:0000256" key="11">
    <source>
        <dbReference type="ARBA" id="ARBA00023235"/>
    </source>
</evidence>
<reference evidence="15" key="1">
    <citation type="thesis" date="2020" institute="ProQuest LLC" country="789 East Eisenhower Parkway, Ann Arbor, MI, USA">
        <title>Comparative Genomics and Chromosome Evolution.</title>
        <authorList>
            <person name="Mudd A.B."/>
        </authorList>
    </citation>
    <scope>NUCLEOTIDE SEQUENCE</scope>
    <source>
        <strain evidence="15">HN-11 Male</strain>
        <tissue evidence="15">Kidney and liver</tissue>
    </source>
</reference>
<dbReference type="InterPro" id="IPR046357">
    <property type="entry name" value="PPIase_dom_sf"/>
</dbReference>
<dbReference type="PROSITE" id="PS50059">
    <property type="entry name" value="FKBP_PPIASE"/>
    <property type="match status" value="1"/>
</dbReference>
<dbReference type="PANTHER" id="PTHR46046:SF2">
    <property type="entry name" value="PEPTIDYL-PROLYL CIS-TRANS ISOMERASE FKBP9"/>
    <property type="match status" value="1"/>
</dbReference>
<keyword evidence="7" id="KW-0256">Endoplasmic reticulum</keyword>
<dbReference type="OrthoDB" id="77911at2759"/>
<dbReference type="Pfam" id="PF00254">
    <property type="entry name" value="FKBP_C"/>
    <property type="match status" value="1"/>
</dbReference>
<dbReference type="GO" id="GO:0003755">
    <property type="term" value="F:peptidyl-prolyl cis-trans isomerase activity"/>
    <property type="evidence" value="ECO:0007669"/>
    <property type="project" value="UniProtKB-KW"/>
</dbReference>
<proteinExistence type="predicted"/>
<dbReference type="InterPro" id="IPR001179">
    <property type="entry name" value="PPIase_FKBP_dom"/>
</dbReference>
<protein>
    <recommendedName>
        <fullName evidence="3 13">peptidylprolyl isomerase</fullName>
        <ecNumber evidence="3 13">5.2.1.8</ecNumber>
    </recommendedName>
</protein>
<evidence type="ECO:0000256" key="5">
    <source>
        <dbReference type="ARBA" id="ARBA00022729"/>
    </source>
</evidence>
<dbReference type="EMBL" id="WNTK01000811">
    <property type="protein sequence ID" value="KAG9468595.1"/>
    <property type="molecule type" value="Genomic_DNA"/>
</dbReference>
<evidence type="ECO:0000256" key="1">
    <source>
        <dbReference type="ARBA" id="ARBA00000971"/>
    </source>
</evidence>
<organism evidence="15 16">
    <name type="scientific">Eleutherodactylus coqui</name>
    <name type="common">Puerto Rican coqui</name>
    <dbReference type="NCBI Taxonomy" id="57060"/>
    <lineage>
        <taxon>Eukaryota</taxon>
        <taxon>Metazoa</taxon>
        <taxon>Chordata</taxon>
        <taxon>Craniata</taxon>
        <taxon>Vertebrata</taxon>
        <taxon>Euteleostomi</taxon>
        <taxon>Amphibia</taxon>
        <taxon>Batrachia</taxon>
        <taxon>Anura</taxon>
        <taxon>Neobatrachia</taxon>
        <taxon>Hyloidea</taxon>
        <taxon>Eleutherodactylidae</taxon>
        <taxon>Eleutherodactylinae</taxon>
        <taxon>Eleutherodactylus</taxon>
        <taxon>Eleutherodactylus</taxon>
    </lineage>
</organism>
<dbReference type="AlphaFoldDB" id="A0A8J6EGD7"/>
<keyword evidence="11 13" id="KW-0413">Isomerase</keyword>
<dbReference type="GO" id="GO:0005783">
    <property type="term" value="C:endoplasmic reticulum"/>
    <property type="evidence" value="ECO:0007669"/>
    <property type="project" value="UniProtKB-SubCell"/>
</dbReference>
<dbReference type="EC" id="5.2.1.8" evidence="3 13"/>
<evidence type="ECO:0000256" key="13">
    <source>
        <dbReference type="PROSITE-ProRule" id="PRU00277"/>
    </source>
</evidence>
<evidence type="ECO:0000259" key="14">
    <source>
        <dbReference type="PROSITE" id="PS50059"/>
    </source>
</evidence>
<comment type="catalytic activity">
    <reaction evidence="1 13">
        <text>[protein]-peptidylproline (omega=180) = [protein]-peptidylproline (omega=0)</text>
        <dbReference type="Rhea" id="RHEA:16237"/>
        <dbReference type="Rhea" id="RHEA-COMP:10747"/>
        <dbReference type="Rhea" id="RHEA-COMP:10748"/>
        <dbReference type="ChEBI" id="CHEBI:83833"/>
        <dbReference type="ChEBI" id="CHEBI:83834"/>
        <dbReference type="EC" id="5.2.1.8"/>
    </reaction>
</comment>
<feature type="domain" description="PPIase FKBP-type" evidence="14">
    <location>
        <begin position="136"/>
        <end position="224"/>
    </location>
</feature>
<dbReference type="Proteomes" id="UP000770717">
    <property type="component" value="Unassembled WGS sequence"/>
</dbReference>
<name>A0A8J6EGD7_ELECQ</name>